<evidence type="ECO:0000313" key="2">
    <source>
        <dbReference type="Proteomes" id="UP001652431"/>
    </source>
</evidence>
<evidence type="ECO:0000313" key="1">
    <source>
        <dbReference type="EMBL" id="MCU6685665.1"/>
    </source>
</evidence>
<organism evidence="1 2">
    <name type="scientific">Dorea acetigenes</name>
    <dbReference type="NCBI Taxonomy" id="2981787"/>
    <lineage>
        <taxon>Bacteria</taxon>
        <taxon>Bacillati</taxon>
        <taxon>Bacillota</taxon>
        <taxon>Clostridia</taxon>
        <taxon>Lachnospirales</taxon>
        <taxon>Lachnospiraceae</taxon>
        <taxon>Dorea</taxon>
    </lineage>
</organism>
<proteinExistence type="predicted"/>
<accession>A0ABT2RJX6</accession>
<keyword evidence="2" id="KW-1185">Reference proteome</keyword>
<sequence>MTEVKEIKKNETESGSEDKIVKLTKEYNFEGEKISKLDFSGLENITADDMIRANKVLTSSGTVSIMPENDLHYTLIIAASATGYPIEFFKGLSPRDAIKVKNTVTSFFYGEE</sequence>
<comment type="caution">
    <text evidence="1">The sequence shown here is derived from an EMBL/GenBank/DDBJ whole genome shotgun (WGS) entry which is preliminary data.</text>
</comment>
<dbReference type="RefSeq" id="WP_158368298.1">
    <property type="nucleotide sequence ID" value="NZ_JAOQJU010000002.1"/>
</dbReference>
<gene>
    <name evidence="1" type="ORF">OCV99_03675</name>
</gene>
<protein>
    <submittedName>
        <fullName evidence="1">Phage tail assembly protein</fullName>
    </submittedName>
</protein>
<name>A0ABT2RJX6_9FIRM</name>
<reference evidence="1 2" key="1">
    <citation type="journal article" date="2021" name="ISME Commun">
        <title>Automated analysis of genomic sequences facilitates high-throughput and comprehensive description of bacteria.</title>
        <authorList>
            <person name="Hitch T.C.A."/>
        </authorList>
    </citation>
    <scope>NUCLEOTIDE SEQUENCE [LARGE SCALE GENOMIC DNA]</scope>
    <source>
        <strain evidence="1 2">Sanger_03</strain>
    </source>
</reference>
<dbReference type="EMBL" id="JAOQJU010000002">
    <property type="protein sequence ID" value="MCU6685665.1"/>
    <property type="molecule type" value="Genomic_DNA"/>
</dbReference>
<dbReference type="Proteomes" id="UP001652431">
    <property type="component" value="Unassembled WGS sequence"/>
</dbReference>